<protein>
    <submittedName>
        <fullName evidence="1">Uncharacterized protein</fullName>
    </submittedName>
</protein>
<name>A0AAV9L947_9SOLN</name>
<proteinExistence type="predicted"/>
<accession>A0AAV9L947</accession>
<dbReference type="EMBL" id="JAWPEI010000007">
    <property type="protein sequence ID" value="KAK4721324.1"/>
    <property type="molecule type" value="Genomic_DNA"/>
</dbReference>
<comment type="caution">
    <text evidence="1">The sequence shown here is derived from an EMBL/GenBank/DDBJ whole genome shotgun (WGS) entry which is preliminary data.</text>
</comment>
<organism evidence="1 2">
    <name type="scientific">Solanum pinnatisectum</name>
    <name type="common">tansyleaf nightshade</name>
    <dbReference type="NCBI Taxonomy" id="50273"/>
    <lineage>
        <taxon>Eukaryota</taxon>
        <taxon>Viridiplantae</taxon>
        <taxon>Streptophyta</taxon>
        <taxon>Embryophyta</taxon>
        <taxon>Tracheophyta</taxon>
        <taxon>Spermatophyta</taxon>
        <taxon>Magnoliopsida</taxon>
        <taxon>eudicotyledons</taxon>
        <taxon>Gunneridae</taxon>
        <taxon>Pentapetalae</taxon>
        <taxon>asterids</taxon>
        <taxon>lamiids</taxon>
        <taxon>Solanales</taxon>
        <taxon>Solanaceae</taxon>
        <taxon>Solanoideae</taxon>
        <taxon>Solaneae</taxon>
        <taxon>Solanum</taxon>
    </lineage>
</organism>
<gene>
    <name evidence="1" type="ORF">R3W88_011557</name>
</gene>
<dbReference type="AlphaFoldDB" id="A0AAV9L947"/>
<reference evidence="1 2" key="1">
    <citation type="submission" date="2023-10" db="EMBL/GenBank/DDBJ databases">
        <title>Genome-Wide Identification Analysis in wild type Solanum Pinnatisectum Reveals Some Genes Defensing Phytophthora Infestans.</title>
        <authorList>
            <person name="Sun C."/>
        </authorList>
    </citation>
    <scope>NUCLEOTIDE SEQUENCE [LARGE SCALE GENOMIC DNA]</scope>
    <source>
        <strain evidence="1">LQN</strain>
        <tissue evidence="1">Leaf</tissue>
    </source>
</reference>
<sequence>MKPNEQSSDDDKLAYLKWRKTYEMGRCYIMTSISNVLQHNQLSAFEILENFKQMFGDQVDQLSRL</sequence>
<evidence type="ECO:0000313" key="1">
    <source>
        <dbReference type="EMBL" id="KAK4721324.1"/>
    </source>
</evidence>
<keyword evidence="2" id="KW-1185">Reference proteome</keyword>
<evidence type="ECO:0000313" key="2">
    <source>
        <dbReference type="Proteomes" id="UP001311915"/>
    </source>
</evidence>
<dbReference type="Proteomes" id="UP001311915">
    <property type="component" value="Unassembled WGS sequence"/>
</dbReference>